<evidence type="ECO:0000313" key="1">
    <source>
        <dbReference type="EMBL" id="KAH3680120.1"/>
    </source>
</evidence>
<gene>
    <name evidence="1" type="ORF">WICMUC_000521</name>
</gene>
<dbReference type="SUPFAM" id="SSF53067">
    <property type="entry name" value="Actin-like ATPase domain"/>
    <property type="match status" value="1"/>
</dbReference>
<sequence length="115" mass="13122">MSNYSIKKILLCGSQAKNLRFIKLLATVTKTPVEVSDTLPELAGVRGASYLGYSAYHNVNLAEVIYKFNDKGTIFRNESLDLKLNRLPDQKYYIMKDIAETQRRYNRLVESAISI</sequence>
<dbReference type="InterPro" id="IPR043129">
    <property type="entry name" value="ATPase_NBD"/>
</dbReference>
<dbReference type="Proteomes" id="UP000769528">
    <property type="component" value="Unassembled WGS sequence"/>
</dbReference>
<accession>A0A9P8TIQ6</accession>
<dbReference type="AlphaFoldDB" id="A0A9P8TIQ6"/>
<name>A0A9P8TIQ6_9ASCO</name>
<organism evidence="1 2">
    <name type="scientific">Wickerhamomyces mucosus</name>
    <dbReference type="NCBI Taxonomy" id="1378264"/>
    <lineage>
        <taxon>Eukaryota</taxon>
        <taxon>Fungi</taxon>
        <taxon>Dikarya</taxon>
        <taxon>Ascomycota</taxon>
        <taxon>Saccharomycotina</taxon>
        <taxon>Saccharomycetes</taxon>
        <taxon>Phaffomycetales</taxon>
        <taxon>Wickerhamomycetaceae</taxon>
        <taxon>Wickerhamomyces</taxon>
    </lineage>
</organism>
<evidence type="ECO:0008006" key="3">
    <source>
        <dbReference type="Google" id="ProtNLM"/>
    </source>
</evidence>
<dbReference type="EMBL" id="JAEUBF010000159">
    <property type="protein sequence ID" value="KAH3680120.1"/>
    <property type="molecule type" value="Genomic_DNA"/>
</dbReference>
<reference evidence="1" key="2">
    <citation type="submission" date="2021-01" db="EMBL/GenBank/DDBJ databases">
        <authorList>
            <person name="Schikora-Tamarit M.A."/>
        </authorList>
    </citation>
    <scope>NUCLEOTIDE SEQUENCE</scope>
    <source>
        <strain evidence="1">CBS6341</strain>
    </source>
</reference>
<protein>
    <recommendedName>
        <fullName evidence="3">Carbohydrate kinase FGGY C-terminal domain-containing protein</fullName>
    </recommendedName>
</protein>
<reference evidence="1" key="1">
    <citation type="journal article" date="2021" name="Open Biol.">
        <title>Shared evolutionary footprints suggest mitochondrial oxidative damage underlies multiple complex I losses in fungi.</title>
        <authorList>
            <person name="Schikora-Tamarit M.A."/>
            <person name="Marcet-Houben M."/>
            <person name="Nosek J."/>
            <person name="Gabaldon T."/>
        </authorList>
    </citation>
    <scope>NUCLEOTIDE SEQUENCE</scope>
    <source>
        <strain evidence="1">CBS6341</strain>
    </source>
</reference>
<keyword evidence="2" id="KW-1185">Reference proteome</keyword>
<proteinExistence type="predicted"/>
<comment type="caution">
    <text evidence="1">The sequence shown here is derived from an EMBL/GenBank/DDBJ whole genome shotgun (WGS) entry which is preliminary data.</text>
</comment>
<dbReference type="Gene3D" id="3.30.420.40">
    <property type="match status" value="1"/>
</dbReference>
<evidence type="ECO:0000313" key="2">
    <source>
        <dbReference type="Proteomes" id="UP000769528"/>
    </source>
</evidence>